<dbReference type="AlphaFoldDB" id="A0A379FHD7"/>
<proteinExistence type="predicted"/>
<dbReference type="Proteomes" id="UP000254191">
    <property type="component" value="Unassembled WGS sequence"/>
</dbReference>
<name>A0A379FHD7_PROMI</name>
<reference evidence="1 2" key="1">
    <citation type="submission" date="2018-06" db="EMBL/GenBank/DDBJ databases">
        <authorList>
            <consortium name="Pathogen Informatics"/>
            <person name="Doyle S."/>
        </authorList>
    </citation>
    <scope>NUCLEOTIDE SEQUENCE [LARGE SCALE GENOMIC DNA]</scope>
    <source>
        <strain evidence="1 2">NCTC11938</strain>
    </source>
</reference>
<protein>
    <submittedName>
        <fullName evidence="1">Uncharacterized protein</fullName>
    </submittedName>
</protein>
<evidence type="ECO:0000313" key="1">
    <source>
        <dbReference type="EMBL" id="SUC19776.1"/>
    </source>
</evidence>
<evidence type="ECO:0000313" key="2">
    <source>
        <dbReference type="Proteomes" id="UP000254191"/>
    </source>
</evidence>
<dbReference type="EMBL" id="UGTS01000004">
    <property type="protein sequence ID" value="SUC19776.1"/>
    <property type="molecule type" value="Genomic_DNA"/>
</dbReference>
<sequence length="57" mass="6681">MELKTISTPELPAGYRWCKCRYRKTRAKAGTPDSERKVLDAHAYGYKCWSFPVRTKK</sequence>
<gene>
    <name evidence="1" type="ORF">NCTC11938_01461</name>
</gene>
<organism evidence="1 2">
    <name type="scientific">Proteus mirabilis</name>
    <dbReference type="NCBI Taxonomy" id="584"/>
    <lineage>
        <taxon>Bacteria</taxon>
        <taxon>Pseudomonadati</taxon>
        <taxon>Pseudomonadota</taxon>
        <taxon>Gammaproteobacteria</taxon>
        <taxon>Enterobacterales</taxon>
        <taxon>Morganellaceae</taxon>
        <taxon>Proteus</taxon>
    </lineage>
</organism>
<accession>A0A379FHD7</accession>